<dbReference type="Pfam" id="PF02902">
    <property type="entry name" value="Peptidase_C48"/>
    <property type="match status" value="1"/>
</dbReference>
<evidence type="ECO:0000256" key="1">
    <source>
        <dbReference type="ARBA" id="ARBA00005234"/>
    </source>
</evidence>
<dbReference type="GO" id="GO:0006508">
    <property type="term" value="P:proteolysis"/>
    <property type="evidence" value="ECO:0007669"/>
    <property type="project" value="UniProtKB-KW"/>
</dbReference>
<reference evidence="6 7" key="1">
    <citation type="journal article" date="2018" name="Mol. Plant">
        <title>The genome of Artemisia annua provides insight into the evolution of Asteraceae family and artemisinin biosynthesis.</title>
        <authorList>
            <person name="Shen Q."/>
            <person name="Zhang L."/>
            <person name="Liao Z."/>
            <person name="Wang S."/>
            <person name="Yan T."/>
            <person name="Shi P."/>
            <person name="Liu M."/>
            <person name="Fu X."/>
            <person name="Pan Q."/>
            <person name="Wang Y."/>
            <person name="Lv Z."/>
            <person name="Lu X."/>
            <person name="Zhang F."/>
            <person name="Jiang W."/>
            <person name="Ma Y."/>
            <person name="Chen M."/>
            <person name="Hao X."/>
            <person name="Li L."/>
            <person name="Tang Y."/>
            <person name="Lv G."/>
            <person name="Zhou Y."/>
            <person name="Sun X."/>
            <person name="Brodelius P.E."/>
            <person name="Rose J.K.C."/>
            <person name="Tang K."/>
        </authorList>
    </citation>
    <scope>NUCLEOTIDE SEQUENCE [LARGE SCALE GENOMIC DNA]</scope>
    <source>
        <strain evidence="7">cv. Huhao1</strain>
        <tissue evidence="6">Leaf</tissue>
    </source>
</reference>
<feature type="region of interest" description="Disordered" evidence="4">
    <location>
        <begin position="33"/>
        <end position="63"/>
    </location>
</feature>
<protein>
    <submittedName>
        <fullName evidence="6">Ulp1 protease family, C-terminal catalytic domain-containing protein</fullName>
    </submittedName>
</protein>
<feature type="domain" description="Ubiquitin-like protease family profile" evidence="5">
    <location>
        <begin position="239"/>
        <end position="387"/>
    </location>
</feature>
<dbReference type="AlphaFoldDB" id="A0A2U1KAH3"/>
<keyword evidence="2 6" id="KW-0645">Protease</keyword>
<evidence type="ECO:0000259" key="5">
    <source>
        <dbReference type="Pfam" id="PF02902"/>
    </source>
</evidence>
<accession>A0A2U1KAH3</accession>
<comment type="similarity">
    <text evidence="1">Belongs to the peptidase C48 family.</text>
</comment>
<dbReference type="InterPro" id="IPR003653">
    <property type="entry name" value="Peptidase_C48_C"/>
</dbReference>
<dbReference type="SUPFAM" id="SSF54001">
    <property type="entry name" value="Cysteine proteinases"/>
    <property type="match status" value="1"/>
</dbReference>
<evidence type="ECO:0000256" key="2">
    <source>
        <dbReference type="ARBA" id="ARBA00022670"/>
    </source>
</evidence>
<name>A0A2U1KAH3_ARTAN</name>
<dbReference type="OrthoDB" id="1750446at2759"/>
<organism evidence="6 7">
    <name type="scientific">Artemisia annua</name>
    <name type="common">Sweet wormwood</name>
    <dbReference type="NCBI Taxonomy" id="35608"/>
    <lineage>
        <taxon>Eukaryota</taxon>
        <taxon>Viridiplantae</taxon>
        <taxon>Streptophyta</taxon>
        <taxon>Embryophyta</taxon>
        <taxon>Tracheophyta</taxon>
        <taxon>Spermatophyta</taxon>
        <taxon>Magnoliopsida</taxon>
        <taxon>eudicotyledons</taxon>
        <taxon>Gunneridae</taxon>
        <taxon>Pentapetalae</taxon>
        <taxon>asterids</taxon>
        <taxon>campanulids</taxon>
        <taxon>Asterales</taxon>
        <taxon>Asteraceae</taxon>
        <taxon>Asteroideae</taxon>
        <taxon>Anthemideae</taxon>
        <taxon>Artemisiinae</taxon>
        <taxon>Artemisia</taxon>
    </lineage>
</organism>
<sequence length="462" mass="52866">MCIEELKKSVPSVGIAAVRMFDLDVPSFDLGFNLTPEPKKGNEDNTPEPKKGNEDNKEDEEFEEVKSTLLDFPTDCTCPEKMTTLDPEKSIDGNSEFKTPKVHIMKPSTSNADGKGSHVICMKETYDVEPVSRIYPRQEVERVRRCIKPSGVLLSPFIERVVKLGKEMEPLEKKVCGSIFSARFNEMDVVFRAGSEDGHRIVMESLFPGIEVDRGVIDMWNLVLNDEERLRSKDSMARVFCHTQMVTDSMLSDDMDSATKHFISNMLAILEQTFSSLEHVDLVLFPIVEGNHSYLLSINLRTPQFHIIDNRKSDEMDVKKRYGRVPFFIISNLCSYLASEDHLSTMKLMVVDPVILKMGWRTNMNIVDSGVFVMRHMETYQGNGMFDYKSVLKTEAVGHKEQLDELRLKYLAKILLSDLNLVRNDVKAEAEAYHSLPATEKRRLKREALNKIQGRLANRRWK</sequence>
<evidence type="ECO:0000256" key="3">
    <source>
        <dbReference type="ARBA" id="ARBA00022801"/>
    </source>
</evidence>
<dbReference type="Gene3D" id="3.40.395.10">
    <property type="entry name" value="Adenoviral Proteinase, Chain A"/>
    <property type="match status" value="1"/>
</dbReference>
<evidence type="ECO:0000313" key="7">
    <source>
        <dbReference type="Proteomes" id="UP000245207"/>
    </source>
</evidence>
<dbReference type="Proteomes" id="UP000245207">
    <property type="component" value="Unassembled WGS sequence"/>
</dbReference>
<dbReference type="EMBL" id="PKPP01025728">
    <property type="protein sequence ID" value="PWA32065.1"/>
    <property type="molecule type" value="Genomic_DNA"/>
</dbReference>
<dbReference type="GO" id="GO:0008234">
    <property type="term" value="F:cysteine-type peptidase activity"/>
    <property type="evidence" value="ECO:0007669"/>
    <property type="project" value="InterPro"/>
</dbReference>
<evidence type="ECO:0000256" key="4">
    <source>
        <dbReference type="SAM" id="MobiDB-lite"/>
    </source>
</evidence>
<gene>
    <name evidence="6" type="ORF">CTI12_AA625530</name>
</gene>
<dbReference type="InterPro" id="IPR038765">
    <property type="entry name" value="Papain-like_cys_pep_sf"/>
</dbReference>
<keyword evidence="3" id="KW-0378">Hydrolase</keyword>
<keyword evidence="7" id="KW-1185">Reference proteome</keyword>
<comment type="caution">
    <text evidence="6">The sequence shown here is derived from an EMBL/GenBank/DDBJ whole genome shotgun (WGS) entry which is preliminary data.</text>
</comment>
<proteinExistence type="inferred from homology"/>
<evidence type="ECO:0000313" key="6">
    <source>
        <dbReference type="EMBL" id="PWA32065.1"/>
    </source>
</evidence>
<feature type="compositionally biased region" description="Basic and acidic residues" evidence="4">
    <location>
        <begin position="37"/>
        <end position="55"/>
    </location>
</feature>